<sequence>MIGQLTFGYLADKIGRRTTFIATASLLCVAAAGSACATAVGGLHTYEVLLMWRFVLGIGVGGEYPLSMAVTAEEASAENSARSMAATYSMFQVGQLLAPVVVLCCLYADASAELTWRLSLGVGSILALVGALLRAETMHESEAWKMSRTSSGSSKVCCSRATLKAIGYPLAGTMSTYFVYDVVSWGVGSYTSTIFEASSRKQTIWFMLLINLMATPGFVLTLWMDRFGRKFYQMAGFVGMALCLLIVGASWGHAAQLLLVIVFGIQKIFDSAGPGATTFIIPGEIFPTAVRGTCHGISSASGKLGAFVGMYFFPVVQRAIGFNGVLLLGGLLMLVGFVLTLVFTPPYTAETLSRLAAATKDDLSSTTAVLWSREQRAPAEDKSLSALCDQELDESASSGGESSASHVQHRAPRGNAIAAFLLLVFSFPRVEKLLRLDSVDHTSAGSAGYPGWRLIGSTCLFAGTQRRRKSVRGRSAQLQAKDVCDSCQRRPAHLLALWHHRSSAELLQGRLSRAQLTCSGAYRLAALRCAERRR</sequence>
<proteinExistence type="predicted"/>
<comment type="caution">
    <text evidence="7">The sequence shown here is derived from an EMBL/GenBank/DDBJ whole genome shotgun (WGS) entry which is preliminary data.</text>
</comment>
<evidence type="ECO:0000313" key="7">
    <source>
        <dbReference type="EMBL" id="CAE8626784.1"/>
    </source>
</evidence>
<dbReference type="InterPro" id="IPR020846">
    <property type="entry name" value="MFS_dom"/>
</dbReference>
<dbReference type="Pfam" id="PF00083">
    <property type="entry name" value="Sugar_tr"/>
    <property type="match status" value="2"/>
</dbReference>
<evidence type="ECO:0000256" key="2">
    <source>
        <dbReference type="ARBA" id="ARBA00022692"/>
    </source>
</evidence>
<dbReference type="PROSITE" id="PS50850">
    <property type="entry name" value="MFS"/>
    <property type="match status" value="1"/>
</dbReference>
<dbReference type="InterPro" id="IPR036259">
    <property type="entry name" value="MFS_trans_sf"/>
</dbReference>
<feature type="transmembrane region" description="Helical" evidence="5">
    <location>
        <begin position="203"/>
        <end position="223"/>
    </location>
</feature>
<dbReference type="EMBL" id="CAJNNV010029033">
    <property type="protein sequence ID" value="CAE8626784.1"/>
    <property type="molecule type" value="Genomic_DNA"/>
</dbReference>
<evidence type="ECO:0000256" key="1">
    <source>
        <dbReference type="ARBA" id="ARBA00004141"/>
    </source>
</evidence>
<dbReference type="InterPro" id="IPR005828">
    <property type="entry name" value="MFS_sugar_transport-like"/>
</dbReference>
<dbReference type="AlphaFoldDB" id="A0A813GKS9"/>
<evidence type="ECO:0000313" key="8">
    <source>
        <dbReference type="Proteomes" id="UP000654075"/>
    </source>
</evidence>
<dbReference type="GO" id="GO:0046943">
    <property type="term" value="F:carboxylic acid transmembrane transporter activity"/>
    <property type="evidence" value="ECO:0007669"/>
    <property type="project" value="TreeGrafter"/>
</dbReference>
<evidence type="ECO:0000256" key="5">
    <source>
        <dbReference type="SAM" id="Phobius"/>
    </source>
</evidence>
<dbReference type="PANTHER" id="PTHR23508:SF10">
    <property type="entry name" value="CARBOXYLIC ACID TRANSPORTER PROTEIN HOMOLOG"/>
    <property type="match status" value="1"/>
</dbReference>
<accession>A0A813GKS9</accession>
<reference evidence="7" key="1">
    <citation type="submission" date="2021-02" db="EMBL/GenBank/DDBJ databases">
        <authorList>
            <person name="Dougan E. K."/>
            <person name="Rhodes N."/>
            <person name="Thang M."/>
            <person name="Chan C."/>
        </authorList>
    </citation>
    <scope>NUCLEOTIDE SEQUENCE</scope>
</reference>
<gene>
    <name evidence="7" type="ORF">PGLA1383_LOCUS43677</name>
</gene>
<dbReference type="Gene3D" id="1.20.1250.20">
    <property type="entry name" value="MFS general substrate transporter like domains"/>
    <property type="match status" value="1"/>
</dbReference>
<keyword evidence="3 5" id="KW-1133">Transmembrane helix</keyword>
<keyword evidence="2 5" id="KW-0812">Transmembrane</keyword>
<feature type="transmembrane region" description="Helical" evidence="5">
    <location>
        <begin position="320"/>
        <end position="344"/>
    </location>
</feature>
<feature type="transmembrane region" description="Helical" evidence="5">
    <location>
        <begin position="20"/>
        <end position="44"/>
    </location>
</feature>
<evidence type="ECO:0000256" key="3">
    <source>
        <dbReference type="ARBA" id="ARBA00022989"/>
    </source>
</evidence>
<comment type="subcellular location">
    <subcellularLocation>
        <location evidence="1">Membrane</location>
        <topology evidence="1">Multi-pass membrane protein</topology>
    </subcellularLocation>
</comment>
<feature type="transmembrane region" description="Helical" evidence="5">
    <location>
        <begin position="50"/>
        <end position="72"/>
    </location>
</feature>
<dbReference type="OrthoDB" id="593360at2759"/>
<feature type="transmembrane region" description="Helical" evidence="5">
    <location>
        <begin position="93"/>
        <end position="110"/>
    </location>
</feature>
<feature type="non-terminal residue" evidence="7">
    <location>
        <position position="534"/>
    </location>
</feature>
<protein>
    <recommendedName>
        <fullName evidence="6">Major facilitator superfamily (MFS) profile domain-containing protein</fullName>
    </recommendedName>
</protein>
<feature type="transmembrane region" description="Helical" evidence="5">
    <location>
        <begin position="165"/>
        <end position="183"/>
    </location>
</feature>
<name>A0A813GKS9_POLGL</name>
<keyword evidence="8" id="KW-1185">Reference proteome</keyword>
<keyword evidence="4 5" id="KW-0472">Membrane</keyword>
<dbReference type="SUPFAM" id="SSF103473">
    <property type="entry name" value="MFS general substrate transporter"/>
    <property type="match status" value="1"/>
</dbReference>
<dbReference type="Proteomes" id="UP000654075">
    <property type="component" value="Unassembled WGS sequence"/>
</dbReference>
<dbReference type="OMA" id="VEGDHKK"/>
<feature type="transmembrane region" description="Helical" evidence="5">
    <location>
        <begin position="235"/>
        <end position="265"/>
    </location>
</feature>
<evidence type="ECO:0000259" key="6">
    <source>
        <dbReference type="PROSITE" id="PS50850"/>
    </source>
</evidence>
<dbReference type="GO" id="GO:0005886">
    <property type="term" value="C:plasma membrane"/>
    <property type="evidence" value="ECO:0007669"/>
    <property type="project" value="TreeGrafter"/>
</dbReference>
<feature type="domain" description="Major facilitator superfamily (MFS) profile" evidence="6">
    <location>
        <begin position="1"/>
        <end position="348"/>
    </location>
</feature>
<evidence type="ECO:0000256" key="4">
    <source>
        <dbReference type="ARBA" id="ARBA00023136"/>
    </source>
</evidence>
<organism evidence="7 8">
    <name type="scientific">Polarella glacialis</name>
    <name type="common">Dinoflagellate</name>
    <dbReference type="NCBI Taxonomy" id="89957"/>
    <lineage>
        <taxon>Eukaryota</taxon>
        <taxon>Sar</taxon>
        <taxon>Alveolata</taxon>
        <taxon>Dinophyceae</taxon>
        <taxon>Suessiales</taxon>
        <taxon>Suessiaceae</taxon>
        <taxon>Polarella</taxon>
    </lineage>
</organism>
<dbReference type="PANTHER" id="PTHR23508">
    <property type="entry name" value="CARBOXYLIC ACID TRANSPORTER PROTEIN HOMOLOG"/>
    <property type="match status" value="1"/>
</dbReference>